<reference evidence="2 3" key="1">
    <citation type="submission" date="2023-05" db="EMBL/GenBank/DDBJ databases">
        <title>Genome sequence of Pinibacter sp. MAH-24.</title>
        <authorList>
            <person name="Huq M.A."/>
        </authorList>
    </citation>
    <scope>NUCLEOTIDE SEQUENCE [LARGE SCALE GENOMIC DNA]</scope>
    <source>
        <strain evidence="2 3">MAH-24</strain>
    </source>
</reference>
<sequence>MRKIYLILSVLLLSLQLSNAQELQAKVSIASNRVGSTVDKKVFQTLQTSLNNFLNNRKWTNDVYQQNEKVVCNFLVNISSAGENNMFSASLTVQAARPIYNSSYDSPLINFIDDNLTFRYVEFQQLDFNENRVSGNDAAAANLTAVLAYYVYIILGLDYDSYVLRGGDPYFQKAQNIVSNAPDGRDLAGWKAFDGQRNRYWLMENLTNNRYSIIHDAFYSYYRTGMDKMYEDDVAGRKGILASLNFLSNLNTQNPNLMITQFFFQGKSNELIKIFKKSPADEKSRALDLLSQLDITNVNNYKTELK</sequence>
<dbReference type="Pfam" id="PF16119">
    <property type="entry name" value="DUF4835"/>
    <property type="match status" value="1"/>
</dbReference>
<proteinExistence type="predicted"/>
<keyword evidence="1" id="KW-0732">Signal</keyword>
<organism evidence="2 3">
    <name type="scientific">Pinibacter soli</name>
    <dbReference type="NCBI Taxonomy" id="3044211"/>
    <lineage>
        <taxon>Bacteria</taxon>
        <taxon>Pseudomonadati</taxon>
        <taxon>Bacteroidota</taxon>
        <taxon>Chitinophagia</taxon>
        <taxon>Chitinophagales</taxon>
        <taxon>Chitinophagaceae</taxon>
        <taxon>Pinibacter</taxon>
    </lineage>
</organism>
<dbReference type="EMBL" id="JASBRG010000005">
    <property type="protein sequence ID" value="MDI3320059.1"/>
    <property type="molecule type" value="Genomic_DNA"/>
</dbReference>
<dbReference type="InterPro" id="IPR032274">
    <property type="entry name" value="DUF4835"/>
</dbReference>
<evidence type="ECO:0000313" key="2">
    <source>
        <dbReference type="EMBL" id="MDI3320059.1"/>
    </source>
</evidence>
<feature type="chain" id="PRO_5045958482" evidence="1">
    <location>
        <begin position="21"/>
        <end position="306"/>
    </location>
</feature>
<name>A0ABT6RBW9_9BACT</name>
<gene>
    <name evidence="2" type="ORF">QJ048_09770</name>
</gene>
<dbReference type="RefSeq" id="WP_282334159.1">
    <property type="nucleotide sequence ID" value="NZ_JASBRG010000005.1"/>
</dbReference>
<feature type="signal peptide" evidence="1">
    <location>
        <begin position="1"/>
        <end position="20"/>
    </location>
</feature>
<comment type="caution">
    <text evidence="2">The sequence shown here is derived from an EMBL/GenBank/DDBJ whole genome shotgun (WGS) entry which is preliminary data.</text>
</comment>
<evidence type="ECO:0000313" key="3">
    <source>
        <dbReference type="Proteomes" id="UP001226434"/>
    </source>
</evidence>
<evidence type="ECO:0000256" key="1">
    <source>
        <dbReference type="SAM" id="SignalP"/>
    </source>
</evidence>
<accession>A0ABT6RBW9</accession>
<protein>
    <submittedName>
        <fullName evidence="2">DUF4835 family protein</fullName>
    </submittedName>
</protein>
<keyword evidence="3" id="KW-1185">Reference proteome</keyword>
<dbReference type="Proteomes" id="UP001226434">
    <property type="component" value="Unassembled WGS sequence"/>
</dbReference>